<name>A0AAD5L2D4_9CRUS</name>
<dbReference type="Proteomes" id="UP000820818">
    <property type="component" value="Unassembled WGS sequence"/>
</dbReference>
<sequence length="148" mass="16609">MDKLTSHDNTARIQRILPFAATLPDVHQAIKQAYDYAKAHRLDGNTAQLFDAINLHAVKILRGWHDAALAQQRAMQRLSEQTNTYTSRPMNTSLKGHNKVQASVVPRPAQNVPCSRLPPPIPNNRTFAPIQLRQMRGVATSELESFFS</sequence>
<evidence type="ECO:0000313" key="2">
    <source>
        <dbReference type="Proteomes" id="UP000820818"/>
    </source>
</evidence>
<organism evidence="1 2">
    <name type="scientific">Daphnia sinensis</name>
    <dbReference type="NCBI Taxonomy" id="1820382"/>
    <lineage>
        <taxon>Eukaryota</taxon>
        <taxon>Metazoa</taxon>
        <taxon>Ecdysozoa</taxon>
        <taxon>Arthropoda</taxon>
        <taxon>Crustacea</taxon>
        <taxon>Branchiopoda</taxon>
        <taxon>Diplostraca</taxon>
        <taxon>Cladocera</taxon>
        <taxon>Anomopoda</taxon>
        <taxon>Daphniidae</taxon>
        <taxon>Daphnia</taxon>
        <taxon>Daphnia similis group</taxon>
    </lineage>
</organism>
<dbReference type="AlphaFoldDB" id="A0AAD5L2D4"/>
<reference evidence="1" key="1">
    <citation type="submission" date="2022-05" db="EMBL/GenBank/DDBJ databases">
        <title>A multi-omics perspective on studying reproductive biology in Daphnia sinensis.</title>
        <authorList>
            <person name="Jia J."/>
        </authorList>
    </citation>
    <scope>NUCLEOTIDE SEQUENCE</scope>
    <source>
        <strain evidence="1">WSL</strain>
    </source>
</reference>
<proteinExistence type="predicted"/>
<gene>
    <name evidence="1" type="ORF">GHT06_003834</name>
</gene>
<comment type="caution">
    <text evidence="1">The sequence shown here is derived from an EMBL/GenBank/DDBJ whole genome shotgun (WGS) entry which is preliminary data.</text>
</comment>
<keyword evidence="2" id="KW-1185">Reference proteome</keyword>
<protein>
    <submittedName>
        <fullName evidence="1">Uncharacterized protein</fullName>
    </submittedName>
</protein>
<dbReference type="EMBL" id="WJBH02000290">
    <property type="protein sequence ID" value="KAI9549648.1"/>
    <property type="molecule type" value="Genomic_DNA"/>
</dbReference>
<evidence type="ECO:0000313" key="1">
    <source>
        <dbReference type="EMBL" id="KAI9549648.1"/>
    </source>
</evidence>
<accession>A0AAD5L2D4</accession>